<keyword evidence="9" id="KW-1185">Reference proteome</keyword>
<dbReference type="GO" id="GO:0004521">
    <property type="term" value="F:RNA endonuclease activity"/>
    <property type="evidence" value="ECO:0007669"/>
    <property type="project" value="UniProtKB-UniRule"/>
</dbReference>
<accession>A0A6N6RL15</accession>
<dbReference type="Proteomes" id="UP000468650">
    <property type="component" value="Unassembled WGS sequence"/>
</dbReference>
<dbReference type="SUPFAM" id="SSF55486">
    <property type="entry name" value="Metalloproteases ('zincins'), catalytic domain"/>
    <property type="match status" value="1"/>
</dbReference>
<keyword evidence="7" id="KW-0698">rRNA processing</keyword>
<dbReference type="InterPro" id="IPR002036">
    <property type="entry name" value="YbeY"/>
</dbReference>
<comment type="function">
    <text evidence="7">Single strand-specific metallo-endoribonuclease involved in late-stage 70S ribosome quality control and in maturation of the 3' terminus of the 16S rRNA.</text>
</comment>
<dbReference type="HAMAP" id="MF_00009">
    <property type="entry name" value="Endoribonucl_YbeY"/>
    <property type="match status" value="1"/>
</dbReference>
<organism evidence="8 9">
    <name type="scientific">Phaeocystidibacter luteus</name>
    <dbReference type="NCBI Taxonomy" id="911197"/>
    <lineage>
        <taxon>Bacteria</taxon>
        <taxon>Pseudomonadati</taxon>
        <taxon>Bacteroidota</taxon>
        <taxon>Flavobacteriia</taxon>
        <taxon>Flavobacteriales</taxon>
        <taxon>Phaeocystidibacteraceae</taxon>
        <taxon>Phaeocystidibacter</taxon>
    </lineage>
</organism>
<keyword evidence="4 7" id="KW-0255">Endonuclease</keyword>
<evidence type="ECO:0000256" key="1">
    <source>
        <dbReference type="ARBA" id="ARBA00010875"/>
    </source>
</evidence>
<evidence type="ECO:0000256" key="4">
    <source>
        <dbReference type="ARBA" id="ARBA00022759"/>
    </source>
</evidence>
<evidence type="ECO:0000256" key="2">
    <source>
        <dbReference type="ARBA" id="ARBA00022722"/>
    </source>
</evidence>
<evidence type="ECO:0000313" key="9">
    <source>
        <dbReference type="Proteomes" id="UP000468650"/>
    </source>
</evidence>
<dbReference type="AlphaFoldDB" id="A0A6N6RL15"/>
<keyword evidence="3 7" id="KW-0479">Metal-binding</keyword>
<dbReference type="GO" id="GO:0004222">
    <property type="term" value="F:metalloendopeptidase activity"/>
    <property type="evidence" value="ECO:0007669"/>
    <property type="project" value="InterPro"/>
</dbReference>
<dbReference type="PANTHER" id="PTHR46986">
    <property type="entry name" value="ENDORIBONUCLEASE YBEY, CHLOROPLASTIC"/>
    <property type="match status" value="1"/>
</dbReference>
<dbReference type="InterPro" id="IPR023091">
    <property type="entry name" value="MetalPrtase_cat_dom_sf_prd"/>
</dbReference>
<keyword evidence="5 7" id="KW-0378">Hydrolase</keyword>
<dbReference type="Pfam" id="PF02130">
    <property type="entry name" value="YbeY"/>
    <property type="match status" value="1"/>
</dbReference>
<dbReference type="RefSeq" id="WP_151667281.1">
    <property type="nucleotide sequence ID" value="NZ_WBVO01000005.1"/>
</dbReference>
<keyword evidence="2 7" id="KW-0540">Nuclease</keyword>
<dbReference type="GO" id="GO:0008270">
    <property type="term" value="F:zinc ion binding"/>
    <property type="evidence" value="ECO:0007669"/>
    <property type="project" value="UniProtKB-UniRule"/>
</dbReference>
<keyword evidence="6 7" id="KW-0862">Zinc</keyword>
<feature type="binding site" evidence="7">
    <location>
        <position position="107"/>
    </location>
    <ligand>
        <name>Zn(2+)</name>
        <dbReference type="ChEBI" id="CHEBI:29105"/>
        <note>catalytic</note>
    </ligand>
</feature>
<evidence type="ECO:0000256" key="5">
    <source>
        <dbReference type="ARBA" id="ARBA00022801"/>
    </source>
</evidence>
<evidence type="ECO:0000256" key="6">
    <source>
        <dbReference type="ARBA" id="ARBA00022833"/>
    </source>
</evidence>
<evidence type="ECO:0000313" key="8">
    <source>
        <dbReference type="EMBL" id="KAB2810137.1"/>
    </source>
</evidence>
<keyword evidence="7" id="KW-0690">Ribosome biogenesis</keyword>
<comment type="caution">
    <text evidence="8">The sequence shown here is derived from an EMBL/GenBank/DDBJ whole genome shotgun (WGS) entry which is preliminary data.</text>
</comment>
<gene>
    <name evidence="7 8" type="primary">ybeY</name>
    <name evidence="8" type="ORF">F8C67_07845</name>
</gene>
<evidence type="ECO:0000256" key="7">
    <source>
        <dbReference type="HAMAP-Rule" id="MF_00009"/>
    </source>
</evidence>
<dbReference type="GO" id="GO:0005737">
    <property type="term" value="C:cytoplasm"/>
    <property type="evidence" value="ECO:0007669"/>
    <property type="project" value="UniProtKB-SubCell"/>
</dbReference>
<comment type="cofactor">
    <cofactor evidence="7">
        <name>Zn(2+)</name>
        <dbReference type="ChEBI" id="CHEBI:29105"/>
    </cofactor>
    <text evidence="7">Binds 1 zinc ion.</text>
</comment>
<comment type="similarity">
    <text evidence="1 7">Belongs to the endoribonuclease YbeY family.</text>
</comment>
<dbReference type="PANTHER" id="PTHR46986:SF1">
    <property type="entry name" value="ENDORIBONUCLEASE YBEY, CHLOROPLASTIC"/>
    <property type="match status" value="1"/>
</dbReference>
<reference evidence="8 9" key="1">
    <citation type="submission" date="2019-09" db="EMBL/GenBank/DDBJ databases">
        <title>Genomes of family Cryomorphaceae.</title>
        <authorList>
            <person name="Bowman J.P."/>
        </authorList>
    </citation>
    <scope>NUCLEOTIDE SEQUENCE [LARGE SCALE GENOMIC DNA]</scope>
    <source>
        <strain evidence="8 9">LMG 25704</strain>
    </source>
</reference>
<evidence type="ECO:0000256" key="3">
    <source>
        <dbReference type="ARBA" id="ARBA00022723"/>
    </source>
</evidence>
<dbReference type="EC" id="3.1.-.-" evidence="7"/>
<dbReference type="EMBL" id="WBVO01000005">
    <property type="protein sequence ID" value="KAB2810137.1"/>
    <property type="molecule type" value="Genomic_DNA"/>
</dbReference>
<dbReference type="OrthoDB" id="9811984at2"/>
<feature type="binding site" evidence="7">
    <location>
        <position position="117"/>
    </location>
    <ligand>
        <name>Zn(2+)</name>
        <dbReference type="ChEBI" id="CHEBI:29105"/>
        <note>catalytic</note>
    </ligand>
</feature>
<sequence>MSKFHFHDVPSVWEESLDYVPEWLTVSLKEEGLRVRRVAYRFVSDEVMRTENKRLLDHDYYTDIITFGEVVNDRVLADIIVSYDRIFDNAKQLDKSVLDERDRVLIHGLLHLCGYNDSTDSEKLIMRKLEDKYLLLRP</sequence>
<keyword evidence="7" id="KW-0963">Cytoplasm</keyword>
<dbReference type="GO" id="GO:0006364">
    <property type="term" value="P:rRNA processing"/>
    <property type="evidence" value="ECO:0007669"/>
    <property type="project" value="UniProtKB-UniRule"/>
</dbReference>
<comment type="subcellular location">
    <subcellularLocation>
        <location evidence="7">Cytoplasm</location>
    </subcellularLocation>
</comment>
<proteinExistence type="inferred from homology"/>
<feature type="binding site" evidence="7">
    <location>
        <position position="111"/>
    </location>
    <ligand>
        <name>Zn(2+)</name>
        <dbReference type="ChEBI" id="CHEBI:29105"/>
        <note>catalytic</note>
    </ligand>
</feature>
<dbReference type="Gene3D" id="3.40.390.30">
    <property type="entry name" value="Metalloproteases ('zincins'), catalytic domain"/>
    <property type="match status" value="1"/>
</dbReference>
<protein>
    <recommendedName>
        <fullName evidence="7">Endoribonuclease YbeY</fullName>
        <ecNumber evidence="7">3.1.-.-</ecNumber>
    </recommendedName>
</protein>
<name>A0A6N6RL15_9FLAO</name>
<dbReference type="NCBIfam" id="TIGR00043">
    <property type="entry name" value="rRNA maturation RNase YbeY"/>
    <property type="match status" value="1"/>
</dbReference>